<dbReference type="PANTHER" id="PTHR23422:SF11">
    <property type="entry name" value="DIPEPTIDYL PEPTIDASE 3"/>
    <property type="match status" value="1"/>
</dbReference>
<dbReference type="PANTHER" id="PTHR23422">
    <property type="entry name" value="DIPEPTIDYL PEPTIDASE III-RELATED"/>
    <property type="match status" value="1"/>
</dbReference>
<dbReference type="GO" id="GO:0005737">
    <property type="term" value="C:cytoplasm"/>
    <property type="evidence" value="ECO:0007669"/>
    <property type="project" value="TreeGrafter"/>
</dbReference>
<dbReference type="GO" id="GO:0046872">
    <property type="term" value="F:metal ion binding"/>
    <property type="evidence" value="ECO:0007669"/>
    <property type="project" value="UniProtKB-KW"/>
</dbReference>
<dbReference type="Proteomes" id="UP001143548">
    <property type="component" value="Unassembled WGS sequence"/>
</dbReference>
<dbReference type="GO" id="GO:0008239">
    <property type="term" value="F:dipeptidyl-peptidase activity"/>
    <property type="evidence" value="ECO:0007669"/>
    <property type="project" value="TreeGrafter"/>
</dbReference>
<gene>
    <name evidence="3" type="ORF">AbraCBS73388_002981</name>
</gene>
<comment type="caution">
    <text evidence="3">The sequence shown here is derived from an EMBL/GenBank/DDBJ whole genome shotgun (WGS) entry which is preliminary data.</text>
</comment>
<evidence type="ECO:0000256" key="1">
    <source>
        <dbReference type="ARBA" id="ARBA00022723"/>
    </source>
</evidence>
<dbReference type="Pfam" id="PF03571">
    <property type="entry name" value="Peptidase_M49"/>
    <property type="match status" value="1"/>
</dbReference>
<dbReference type="EMBL" id="BROQ01000016">
    <property type="protein sequence ID" value="GKZ19007.1"/>
    <property type="molecule type" value="Genomic_DNA"/>
</dbReference>
<evidence type="ECO:0000313" key="3">
    <source>
        <dbReference type="EMBL" id="GKZ19007.1"/>
    </source>
</evidence>
<proteinExistence type="predicted"/>
<evidence type="ECO:0000256" key="2">
    <source>
        <dbReference type="ARBA" id="ARBA00022801"/>
    </source>
</evidence>
<protein>
    <submittedName>
        <fullName evidence="3">Bifunctional diacylglycerol diphosphate phosphatase/phosphatidate phosphatase</fullName>
    </submittedName>
</protein>
<keyword evidence="1" id="KW-0479">Metal-binding</keyword>
<dbReference type="AlphaFoldDB" id="A0A9W5YL14"/>
<evidence type="ECO:0000313" key="4">
    <source>
        <dbReference type="Proteomes" id="UP001143548"/>
    </source>
</evidence>
<accession>A0A9W5YL14</accession>
<keyword evidence="2" id="KW-0378">Hydrolase</keyword>
<name>A0A9W5YL14_9EURO</name>
<organism evidence="3 4">
    <name type="scientific">Aspergillus brasiliensis</name>
    <dbReference type="NCBI Taxonomy" id="319629"/>
    <lineage>
        <taxon>Eukaryota</taxon>
        <taxon>Fungi</taxon>
        <taxon>Dikarya</taxon>
        <taxon>Ascomycota</taxon>
        <taxon>Pezizomycotina</taxon>
        <taxon>Eurotiomycetes</taxon>
        <taxon>Eurotiomycetidae</taxon>
        <taxon>Eurotiales</taxon>
        <taxon>Aspergillaceae</taxon>
        <taxon>Aspergillus</taxon>
        <taxon>Aspergillus subgen. Circumdati</taxon>
    </lineage>
</organism>
<dbReference type="InterPro" id="IPR039461">
    <property type="entry name" value="Peptidase_M49"/>
</dbReference>
<reference evidence="3" key="1">
    <citation type="submission" date="2022-07" db="EMBL/GenBank/DDBJ databases">
        <title>Taxonomy of Aspergillus series Nigri: significant species reduction supported by multi-species coalescent approaches.</title>
        <authorList>
            <person name="Bian C."/>
            <person name="Kusuya Y."/>
            <person name="Sklenar F."/>
            <person name="D'hooge E."/>
            <person name="Yaguchi T."/>
            <person name="Takahashi H."/>
            <person name="Hubka V."/>
        </authorList>
    </citation>
    <scope>NUCLEOTIDE SEQUENCE</scope>
    <source>
        <strain evidence="3">CBS 733.88</strain>
    </source>
</reference>
<sequence>MVKPQIYQLSVAAAFDGLSPQEKLYAHHMASCDGNWEQLATKTDVSVQELDKFLDYAATFLSNVGNYFGSGDQKFTPDVSEEFLIALATGSPSASEILEQIKDSMLCPLPSSLGRPGPFTQSSYYLGEDGLESSEDVTAKPPLDPFTGKPVESWYRAGQTWTGVFNDLATTVDECRAELVGAYLIDDLDILRIFGYTDQSEVQPDDIAYNMYLQLGVDGLRGLENYDPTTNKWGQAHSRAHYAIFRYLLRDSGGLYTVIKDVEKNNLTVKVDRSRVISHGKPSLGRMLLKLHIYRCTADVSNCRAFYEDLSHVDNEALEWRDIVVSKNDPPLVFSQANTYLVGHDVRLKEYEPTARGVVQSWAERSIV</sequence>